<dbReference type="Pfam" id="PF12872">
    <property type="entry name" value="OST-HTH"/>
    <property type="match status" value="2"/>
</dbReference>
<evidence type="ECO:0000256" key="6">
    <source>
        <dbReference type="SAM" id="MobiDB-lite"/>
    </source>
</evidence>
<sequence>MKNIQDVQDTILAVLVPEKKKLHIEVAKLDQLYRDIDGERIPWKELGYPSLVDFLVTIKCLDIYRENGSHYLDFHGTDKTAHLNELVANQRTNKNKKMSSNRKQIPSHYFNNRPFKKVEDDCQLNVETYKTATFFNDESDPEYDDIFEESPSINLNQPTTSDKLKIQNITETSMNLNPSTTSDKLKIQNIIKTSIDIQNNKEIYSTKHGSDKQVVTNYIDQWNDNNTTGVNGGDNNEEGDKYFFDICTKTRERLVKLIQKRPEGIKCAKLPDIYYQEYNEVLDWEDYSCDSLTQFTCNLPEIFHLVKPNAHGDFILYDVTKPRPDSIPDELQEETPDPPRRNNVVPLSLLPVSTQIKNSCLASDVVKLGEYVKPFDTSDPQYQRLITRNWELIDIVDVFSPSFFWIHLHKLTSTSGPSPFEDMMNELHYFYEEKKTEYTIHIEYAVGLNVACKFDQSWHRGIIKEIITAPEKKAKVFFYDYGTMSEYSFSDLYLLKRSFAQLPVQAIPCGLFGVRPIEDDWKPDDRRYFVEKVYGKTLYAMAFHADPETNFLLLNLTDTTGDEDTHFNDDLVNKDIAISGSVCIRPENFQMPRAIKKVDKTLNLSINNDNDNNSCLVPKINSSNIKNDSITNIVNKIHDKVFDKFLLVPQMCGKDRKALIVKEILREVAQVVLDECKNDIVENVNNNNNVDASVIDISSLHYDNDHEANADGVDDDDKEEKLSSIKDSLKSIIEENNKLPSLDSQEDELKVEEKNSSIVLPGISELKKIPLDSDDDEDEDEDDKKQAVLENSVDKKIEELSSSQQDEVIDQAATSTEASDESNLLKTNDEICLNNSPLSNTVDNVFKQKEKIPELIENNVNEDQVHTGIGSTSVSDLIMSFDNNDDEYPQDYSSVSGVPSSSQPKTYSLNDYFSGNVSSTSLLCGSSTSDNKNTSSLSTTGEHFGHSKLGQTVDNGHPEDLSSTAALASDLIDWKFFGVTPNFRRNMPNVVNPFLRNQLSNNQRGFDRYDRRNYQKSNDYSQRYQKPNDNSQRYQKNYLNNNQRDNYYSKNLKYNNTKNFEKRNYQNYAKNDSHPKIVLKDFRYNRVENPQNVQQVIHEQEKFYTLFMNNQDDKVDKYKCLLVENDDTFKIDLKNRLNEILVNSLKYKIIEVDICDESDDTDKENLLPKINDKKEIVKVENHPVVTSNSIVSSLKKMLAASLAKKKEINDAKIIVKQNACQMNESIDMNDINSDELTSENKLKVFNSSSESTEASVDKIPDVKIIVKQQDVYQKKKLIDMDDIDSDDLTSENKSLICNSLYDDTEASAANETLDSLPDITTDVKEGLDSCDDSMMEIQTDNDDKLITQADEIKMGVSDEDESSEDVSPNSSKSDTSSSSSLETNLLSDCVNNDNLNTSTLGNQNNVEKYLPNNSIPIFNDLDIPSDDESDWEVNFTPRQVNYDDLNETNNQVKLPQIEPNINDDNVNRNDVNDIKNIISINEDIESMKTDEHVLIDESLSQQVEDKIHQNQDNILIDNDISIVNNKIIIDSNGINQALEIDLNDLSLYKENWCWWTWFEANKDDTITSELQQIDLPEGFQSYVDYINYLKETIKKLVCDNESIEVLNDKLETLKIKNRELLRELKALRENKKILNLKNQEINEERMSLNAALNSCQNEIKKLKSLIDRFKNEQMRQCATCSRTISRASSRMSVINSTQNDYYNCSAKSTCSIESDRTIMTDDYDNASTIRTIHTIDDFKSDIENYYKRAEFENSIMKNSSKKYLKEFHEFENTIFHSSSNGQKLLETNPFKHEISKNQFDKKIKKIPSAVPPPIPPRKTRK</sequence>
<dbReference type="OrthoDB" id="341421at2759"/>
<feature type="region of interest" description="Disordered" evidence="6">
    <location>
        <begin position="1355"/>
        <end position="1382"/>
    </location>
</feature>
<dbReference type="GO" id="GO:0005737">
    <property type="term" value="C:cytoplasm"/>
    <property type="evidence" value="ECO:0007669"/>
    <property type="project" value="UniProtKB-SubCell"/>
</dbReference>
<dbReference type="PROSITE" id="PS50304">
    <property type="entry name" value="TUDOR"/>
    <property type="match status" value="1"/>
</dbReference>
<evidence type="ECO:0000259" key="7">
    <source>
        <dbReference type="PROSITE" id="PS50304"/>
    </source>
</evidence>
<dbReference type="SUPFAM" id="SSF63748">
    <property type="entry name" value="Tudor/PWWP/MBT"/>
    <property type="match status" value="1"/>
</dbReference>
<evidence type="ECO:0000259" key="8">
    <source>
        <dbReference type="PROSITE" id="PS51644"/>
    </source>
</evidence>
<protein>
    <recommendedName>
        <fullName evidence="11">Tudor domain-containing protein</fullName>
    </recommendedName>
</protein>
<proteinExistence type="predicted"/>
<dbReference type="Gene3D" id="3.30.420.610">
    <property type="entry name" value="LOTUS domain-like"/>
    <property type="match status" value="2"/>
</dbReference>
<keyword evidence="4" id="KW-0744">Spermatogenesis</keyword>
<feature type="region of interest" description="Disordered" evidence="6">
    <location>
        <begin position="1014"/>
        <end position="1034"/>
    </location>
</feature>
<evidence type="ECO:0000256" key="1">
    <source>
        <dbReference type="ARBA" id="ARBA00004496"/>
    </source>
</evidence>
<dbReference type="EMBL" id="JACMRX010000005">
    <property type="protein sequence ID" value="KAF7989302.1"/>
    <property type="molecule type" value="Genomic_DNA"/>
</dbReference>
<organism evidence="9 10">
    <name type="scientific">Aphidius gifuensis</name>
    <name type="common">Parasitoid wasp</name>
    <dbReference type="NCBI Taxonomy" id="684658"/>
    <lineage>
        <taxon>Eukaryota</taxon>
        <taxon>Metazoa</taxon>
        <taxon>Ecdysozoa</taxon>
        <taxon>Arthropoda</taxon>
        <taxon>Hexapoda</taxon>
        <taxon>Insecta</taxon>
        <taxon>Pterygota</taxon>
        <taxon>Neoptera</taxon>
        <taxon>Endopterygota</taxon>
        <taxon>Hymenoptera</taxon>
        <taxon>Apocrita</taxon>
        <taxon>Ichneumonoidea</taxon>
        <taxon>Braconidae</taxon>
        <taxon>Aphidiinae</taxon>
        <taxon>Aphidius</taxon>
    </lineage>
</organism>
<evidence type="ECO:0000256" key="3">
    <source>
        <dbReference type="ARBA" id="ARBA00022737"/>
    </source>
</evidence>
<dbReference type="GO" id="GO:0007283">
    <property type="term" value="P:spermatogenesis"/>
    <property type="evidence" value="ECO:0007669"/>
    <property type="project" value="UniProtKB-KW"/>
</dbReference>
<evidence type="ECO:0000256" key="4">
    <source>
        <dbReference type="ARBA" id="ARBA00022871"/>
    </source>
</evidence>
<dbReference type="Pfam" id="PF00567">
    <property type="entry name" value="TUDOR"/>
    <property type="match status" value="1"/>
</dbReference>
<feature type="compositionally biased region" description="Basic and acidic residues" evidence="6">
    <location>
        <begin position="783"/>
        <end position="799"/>
    </location>
</feature>
<keyword evidence="5" id="KW-0175">Coiled coil</keyword>
<reference evidence="9 10" key="1">
    <citation type="submission" date="2020-08" db="EMBL/GenBank/DDBJ databases">
        <title>Aphidius gifuensis genome sequencing and assembly.</title>
        <authorList>
            <person name="Du Z."/>
        </authorList>
    </citation>
    <scope>NUCLEOTIDE SEQUENCE [LARGE SCALE GENOMIC DNA]</scope>
    <source>
        <strain evidence="9">YNYX2018</strain>
        <tissue evidence="9">Adults</tissue>
    </source>
</reference>
<evidence type="ECO:0000313" key="9">
    <source>
        <dbReference type="EMBL" id="KAF7989302.1"/>
    </source>
</evidence>
<dbReference type="SMART" id="SM00333">
    <property type="entry name" value="TUDOR"/>
    <property type="match status" value="1"/>
</dbReference>
<dbReference type="PANTHER" id="PTHR16442">
    <property type="entry name" value="RING FINGER PROTEIN 17"/>
    <property type="match status" value="1"/>
</dbReference>
<name>A0A834XPK6_APHGI</name>
<keyword evidence="4" id="KW-0221">Differentiation</keyword>
<dbReference type="InterPro" id="IPR025605">
    <property type="entry name" value="OST-HTH/LOTUS_dom"/>
</dbReference>
<feature type="coiled-coil region" evidence="5">
    <location>
        <begin position="1603"/>
        <end position="1672"/>
    </location>
</feature>
<feature type="compositionally biased region" description="Pro residues" evidence="6">
    <location>
        <begin position="1809"/>
        <end position="1821"/>
    </location>
</feature>
<feature type="domain" description="HTH OST-type" evidence="8">
    <location>
        <begin position="3"/>
        <end position="85"/>
    </location>
</feature>
<feature type="compositionally biased region" description="Acidic residues" evidence="6">
    <location>
        <begin position="772"/>
        <end position="782"/>
    </location>
</feature>
<dbReference type="PROSITE" id="PS51644">
    <property type="entry name" value="HTH_OST"/>
    <property type="match status" value="2"/>
</dbReference>
<dbReference type="Gene3D" id="2.40.50.90">
    <property type="match status" value="1"/>
</dbReference>
<feature type="region of interest" description="Disordered" evidence="6">
    <location>
        <begin position="769"/>
        <end position="823"/>
    </location>
</feature>
<evidence type="ECO:0000313" key="10">
    <source>
        <dbReference type="Proteomes" id="UP000639338"/>
    </source>
</evidence>
<accession>A0A834XPK6</accession>
<dbReference type="InterPro" id="IPR002999">
    <property type="entry name" value="Tudor"/>
</dbReference>
<evidence type="ECO:0008006" key="11">
    <source>
        <dbReference type="Google" id="ProtNLM"/>
    </source>
</evidence>
<dbReference type="InterPro" id="IPR041966">
    <property type="entry name" value="LOTUS-like"/>
</dbReference>
<dbReference type="PANTHER" id="PTHR16442:SF1">
    <property type="entry name" value="RING FINGER PROTEIN 17"/>
    <property type="match status" value="1"/>
</dbReference>
<feature type="region of interest" description="Disordered" evidence="6">
    <location>
        <begin position="1801"/>
        <end position="1821"/>
    </location>
</feature>
<comment type="subcellular location">
    <subcellularLocation>
        <location evidence="1">Cytoplasm</location>
    </subcellularLocation>
</comment>
<dbReference type="Gene3D" id="2.30.30.140">
    <property type="match status" value="1"/>
</dbReference>
<keyword evidence="2" id="KW-0963">Cytoplasm</keyword>
<keyword evidence="10" id="KW-1185">Reference proteome</keyword>
<gene>
    <name evidence="9" type="ORF">HCN44_007976</name>
</gene>
<evidence type="ECO:0000256" key="2">
    <source>
        <dbReference type="ARBA" id="ARBA00022490"/>
    </source>
</evidence>
<feature type="domain" description="HTH OST-type" evidence="8">
    <location>
        <begin position="246"/>
        <end position="320"/>
    </location>
</feature>
<feature type="domain" description="Tudor" evidence="7">
    <location>
        <begin position="443"/>
        <end position="502"/>
    </location>
</feature>
<feature type="compositionally biased region" description="Polar residues" evidence="6">
    <location>
        <begin position="1015"/>
        <end position="1034"/>
    </location>
</feature>
<feature type="compositionally biased region" description="Polar residues" evidence="6">
    <location>
        <begin position="800"/>
        <end position="823"/>
    </location>
</feature>
<feature type="compositionally biased region" description="Polar residues" evidence="6">
    <location>
        <begin position="930"/>
        <end position="941"/>
    </location>
</feature>
<feature type="compositionally biased region" description="Low complexity" evidence="6">
    <location>
        <begin position="1365"/>
        <end position="1382"/>
    </location>
</feature>
<comment type="caution">
    <text evidence="9">The sequence shown here is derived from an EMBL/GenBank/DDBJ whole genome shotgun (WGS) entry which is preliminary data.</text>
</comment>
<dbReference type="InterPro" id="IPR035437">
    <property type="entry name" value="SNase_OB-fold_sf"/>
</dbReference>
<keyword evidence="3" id="KW-0677">Repeat</keyword>
<evidence type="ECO:0000256" key="5">
    <source>
        <dbReference type="SAM" id="Coils"/>
    </source>
</evidence>
<feature type="region of interest" description="Disordered" evidence="6">
    <location>
        <begin position="924"/>
        <end position="961"/>
    </location>
</feature>
<dbReference type="GO" id="GO:0030154">
    <property type="term" value="P:cell differentiation"/>
    <property type="evidence" value="ECO:0007669"/>
    <property type="project" value="UniProtKB-ARBA"/>
</dbReference>
<dbReference type="Proteomes" id="UP000639338">
    <property type="component" value="Unassembled WGS sequence"/>
</dbReference>